<dbReference type="InterPro" id="IPR036388">
    <property type="entry name" value="WH-like_DNA-bd_sf"/>
</dbReference>
<feature type="domain" description="HTH lysR-type" evidence="5">
    <location>
        <begin position="32"/>
        <end position="89"/>
    </location>
</feature>
<evidence type="ECO:0000259" key="5">
    <source>
        <dbReference type="PROSITE" id="PS50931"/>
    </source>
</evidence>
<dbReference type="SUPFAM" id="SSF53850">
    <property type="entry name" value="Periplasmic binding protein-like II"/>
    <property type="match status" value="1"/>
</dbReference>
<dbReference type="Proteomes" id="UP000194137">
    <property type="component" value="Chromosome"/>
</dbReference>
<reference evidence="6 7" key="1">
    <citation type="submission" date="2017-05" db="EMBL/GenBank/DDBJ databases">
        <title>Full genome sequence of Pseudorhodoplanes sinuspersici.</title>
        <authorList>
            <person name="Dastgheib S.M.M."/>
            <person name="Shavandi M."/>
            <person name="Tirandaz H."/>
        </authorList>
    </citation>
    <scope>NUCLEOTIDE SEQUENCE [LARGE SCALE GENOMIC DNA]</scope>
    <source>
        <strain evidence="6 7">RIPI110</strain>
    </source>
</reference>
<evidence type="ECO:0000256" key="3">
    <source>
        <dbReference type="ARBA" id="ARBA00023125"/>
    </source>
</evidence>
<keyword evidence="2" id="KW-0805">Transcription regulation</keyword>
<dbReference type="PROSITE" id="PS50931">
    <property type="entry name" value="HTH_LYSR"/>
    <property type="match status" value="1"/>
</dbReference>
<dbReference type="InterPro" id="IPR036390">
    <property type="entry name" value="WH_DNA-bd_sf"/>
</dbReference>
<evidence type="ECO:0000313" key="6">
    <source>
        <dbReference type="EMBL" id="ARQ01047.1"/>
    </source>
</evidence>
<dbReference type="PRINTS" id="PR00039">
    <property type="entry name" value="HTHLYSR"/>
</dbReference>
<proteinExistence type="inferred from homology"/>
<keyword evidence="4" id="KW-0804">Transcription</keyword>
<comment type="similarity">
    <text evidence="1">Belongs to the LysR transcriptional regulatory family.</text>
</comment>
<dbReference type="CDD" id="cd08414">
    <property type="entry name" value="PBP2_LTTR_aromatics_like"/>
    <property type="match status" value="1"/>
</dbReference>
<dbReference type="InterPro" id="IPR005119">
    <property type="entry name" value="LysR_subst-bd"/>
</dbReference>
<keyword evidence="7" id="KW-1185">Reference proteome</keyword>
<evidence type="ECO:0000256" key="4">
    <source>
        <dbReference type="ARBA" id="ARBA00023163"/>
    </source>
</evidence>
<keyword evidence="3" id="KW-0238">DNA-binding</keyword>
<dbReference type="PANTHER" id="PTHR30346">
    <property type="entry name" value="TRANSCRIPTIONAL DUAL REGULATOR HCAR-RELATED"/>
    <property type="match status" value="1"/>
</dbReference>
<dbReference type="Pfam" id="PF03466">
    <property type="entry name" value="LysR_substrate"/>
    <property type="match status" value="1"/>
</dbReference>
<dbReference type="SUPFAM" id="SSF46785">
    <property type="entry name" value="Winged helix' DNA-binding domain"/>
    <property type="match status" value="1"/>
</dbReference>
<sequence>MQHQCGQFKTMKSGLSAVSGSVVRIDGCIASMKVAHFFYFSIAARHRSFRRAAIDLNITQPTLSKRIRELEDQFDVLLFERRAGGARLTPPGEKFVQSADRILAELEFMKQSAQAAKRGDLGRIDVGFYTSLSAGALRDTLVAFANQHAEAELNIIEETRAALIPLLDRGAIDIAVVLGEPGYRDYAHMSLWSERIMVVLPETHRLAERDVVYWTDLRNERFVISHRDPGPEINDVLLNKLAAPGDRPLIKHINAHHSVTIGAVRGERGITLACESSFAPLPGVVFRELRDGNGPTRLGFVAYWRRNNDNPTLKQFLALLRAHPAVPHLVSSASMS</sequence>
<dbReference type="InterPro" id="IPR000847">
    <property type="entry name" value="LysR_HTH_N"/>
</dbReference>
<dbReference type="KEGG" id="psin:CAK95_19560"/>
<name>A0A1W6ZUG8_9HYPH</name>
<dbReference type="PANTHER" id="PTHR30346:SF0">
    <property type="entry name" value="HCA OPERON TRANSCRIPTIONAL ACTIVATOR HCAR"/>
    <property type="match status" value="1"/>
</dbReference>
<dbReference type="GO" id="GO:0003700">
    <property type="term" value="F:DNA-binding transcription factor activity"/>
    <property type="evidence" value="ECO:0007669"/>
    <property type="project" value="InterPro"/>
</dbReference>
<dbReference type="Gene3D" id="1.10.10.10">
    <property type="entry name" value="Winged helix-like DNA-binding domain superfamily/Winged helix DNA-binding domain"/>
    <property type="match status" value="1"/>
</dbReference>
<evidence type="ECO:0000256" key="2">
    <source>
        <dbReference type="ARBA" id="ARBA00023015"/>
    </source>
</evidence>
<dbReference type="Pfam" id="PF00126">
    <property type="entry name" value="HTH_1"/>
    <property type="match status" value="1"/>
</dbReference>
<dbReference type="GO" id="GO:0032993">
    <property type="term" value="C:protein-DNA complex"/>
    <property type="evidence" value="ECO:0007669"/>
    <property type="project" value="TreeGrafter"/>
</dbReference>
<dbReference type="FunFam" id="1.10.10.10:FF:000001">
    <property type="entry name" value="LysR family transcriptional regulator"/>
    <property type="match status" value="1"/>
</dbReference>
<dbReference type="EMBL" id="CP021112">
    <property type="protein sequence ID" value="ARQ01047.1"/>
    <property type="molecule type" value="Genomic_DNA"/>
</dbReference>
<dbReference type="AlphaFoldDB" id="A0A1W6ZUG8"/>
<gene>
    <name evidence="6" type="ORF">CAK95_19560</name>
</gene>
<evidence type="ECO:0000256" key="1">
    <source>
        <dbReference type="ARBA" id="ARBA00009437"/>
    </source>
</evidence>
<protein>
    <recommendedName>
        <fullName evidence="5">HTH lysR-type domain-containing protein</fullName>
    </recommendedName>
</protein>
<dbReference type="OrthoDB" id="9811588at2"/>
<organism evidence="6 7">
    <name type="scientific">Pseudorhodoplanes sinuspersici</name>
    <dbReference type="NCBI Taxonomy" id="1235591"/>
    <lineage>
        <taxon>Bacteria</taxon>
        <taxon>Pseudomonadati</taxon>
        <taxon>Pseudomonadota</taxon>
        <taxon>Alphaproteobacteria</taxon>
        <taxon>Hyphomicrobiales</taxon>
        <taxon>Pseudorhodoplanes</taxon>
    </lineage>
</organism>
<dbReference type="Gene3D" id="3.40.190.10">
    <property type="entry name" value="Periplasmic binding protein-like II"/>
    <property type="match status" value="2"/>
</dbReference>
<dbReference type="GO" id="GO:0003677">
    <property type="term" value="F:DNA binding"/>
    <property type="evidence" value="ECO:0007669"/>
    <property type="project" value="UniProtKB-KW"/>
</dbReference>
<accession>A0A1W6ZUG8</accession>
<evidence type="ECO:0000313" key="7">
    <source>
        <dbReference type="Proteomes" id="UP000194137"/>
    </source>
</evidence>
<dbReference type="STRING" id="1235591.CAK95_19560"/>